<name>A0A223LF26_9CAUD</name>
<dbReference type="GeneID" id="40089459"/>
<accession>A0A223LF26</accession>
<reference evidence="1 2" key="1">
    <citation type="submission" date="2017-07" db="EMBL/GenBank/DDBJ databases">
        <title>In vitro design and evaluation of phage cocktails against multidrug-resistant Aeromonas salmonicida.</title>
        <authorList>
            <person name="Chen L."/>
            <person name="Yuan S."/>
            <person name="Ma Y."/>
        </authorList>
    </citation>
    <scope>NUCLEOTIDE SEQUENCE [LARGE SCALE GENOMIC DNA]</scope>
</reference>
<organism evidence="1 2">
    <name type="scientific">Aeromonas phage AS-gz</name>
    <dbReference type="NCBI Taxonomy" id="2026082"/>
    <lineage>
        <taxon>Viruses</taxon>
        <taxon>Duplodnaviria</taxon>
        <taxon>Heunggongvirae</taxon>
        <taxon>Uroviricota</taxon>
        <taxon>Caudoviricetes</taxon>
        <taxon>Pantevenvirales</taxon>
        <taxon>Straboviridae</taxon>
        <taxon>Tulanevirus</taxon>
        <taxon>Tulanevirus asgz</taxon>
    </lineage>
</organism>
<sequence length="88" mass="10272">MQITFKSEEHRIAFAGIAKCNEWIARTLGMDTWECREEPADEYDKTPVLAVLDGFDNQVTGVFEYDGGQCEDHAWIFWGERKYFDITE</sequence>
<keyword evidence="2" id="KW-1185">Reference proteome</keyword>
<evidence type="ECO:0000313" key="2">
    <source>
        <dbReference type="Proteomes" id="UP000221110"/>
    </source>
</evidence>
<protein>
    <submittedName>
        <fullName evidence="1">Uncharacterized protein</fullName>
    </submittedName>
</protein>
<dbReference type="EMBL" id="MF479730">
    <property type="protein sequence ID" value="ASU00638.1"/>
    <property type="molecule type" value="Genomic_DNA"/>
</dbReference>
<dbReference type="RefSeq" id="YP_009613089.1">
    <property type="nucleotide sequence ID" value="NC_042019.1"/>
</dbReference>
<evidence type="ECO:0000313" key="1">
    <source>
        <dbReference type="EMBL" id="ASU00638.1"/>
    </source>
</evidence>
<dbReference type="KEGG" id="vg:40089459"/>
<dbReference type="Proteomes" id="UP000221110">
    <property type="component" value="Segment"/>
</dbReference>
<proteinExistence type="predicted"/>